<dbReference type="EMBL" id="CAKXZT010000135">
    <property type="protein sequence ID" value="CAH2403694.1"/>
    <property type="molecule type" value="Genomic_DNA"/>
</dbReference>
<sequence>MRALGLGGVWVGQGTSPGEGAGSLARIAARPADPMWVPEPTHVTAYSRVGFSLKANPNEGQGS</sequence>
<evidence type="ECO:0000313" key="1">
    <source>
        <dbReference type="EMBL" id="CAH2403694.1"/>
    </source>
</evidence>
<organism evidence="1 2">
    <name type="scientific">Mesorhizobium escarrei</name>
    <dbReference type="NCBI Taxonomy" id="666018"/>
    <lineage>
        <taxon>Bacteria</taxon>
        <taxon>Pseudomonadati</taxon>
        <taxon>Pseudomonadota</taxon>
        <taxon>Alphaproteobacteria</taxon>
        <taxon>Hyphomicrobiales</taxon>
        <taxon>Phyllobacteriaceae</taxon>
        <taxon>Mesorhizobium</taxon>
    </lineage>
</organism>
<protein>
    <submittedName>
        <fullName evidence="1">Uncharacterized protein</fullName>
    </submittedName>
</protein>
<dbReference type="Proteomes" id="UP001153050">
    <property type="component" value="Unassembled WGS sequence"/>
</dbReference>
<keyword evidence="2" id="KW-1185">Reference proteome</keyword>
<accession>A0ABM9E3P8</accession>
<evidence type="ECO:0000313" key="2">
    <source>
        <dbReference type="Proteomes" id="UP001153050"/>
    </source>
</evidence>
<proteinExistence type="predicted"/>
<name>A0ABM9E3P8_9HYPH</name>
<gene>
    <name evidence="1" type="ORF">MES5069_40041</name>
</gene>
<reference evidence="1 2" key="1">
    <citation type="submission" date="2022-03" db="EMBL/GenBank/DDBJ databases">
        <authorList>
            <person name="Brunel B."/>
        </authorList>
    </citation>
    <scope>NUCLEOTIDE SEQUENCE [LARGE SCALE GENOMIC DNA]</scope>
    <source>
        <strain evidence="1">STM5069sample</strain>
    </source>
</reference>
<comment type="caution">
    <text evidence="1">The sequence shown here is derived from an EMBL/GenBank/DDBJ whole genome shotgun (WGS) entry which is preliminary data.</text>
</comment>